<gene>
    <name evidence="1" type="ORF">DPV93_03460</name>
</gene>
<accession>A0A369YIU9</accession>
<proteinExistence type="predicted"/>
<dbReference type="SUPFAM" id="SSF50475">
    <property type="entry name" value="FMN-binding split barrel"/>
    <property type="match status" value="1"/>
</dbReference>
<name>A0A369YIU9_9PAST</name>
<dbReference type="EMBL" id="QEPN01000002">
    <property type="protein sequence ID" value="RDE73160.1"/>
    <property type="molecule type" value="Genomic_DNA"/>
</dbReference>
<reference evidence="1 2" key="1">
    <citation type="submission" date="2018-05" db="EMBL/GenBank/DDBJ databases">
        <title>Draft Genome Sequences for a Diverse set of 7 Haemophilus Species.</title>
        <authorList>
            <person name="Nichols M."/>
            <person name="Topaz N."/>
            <person name="Wang X."/>
            <person name="Wang X."/>
            <person name="Boxrud D."/>
        </authorList>
    </citation>
    <scope>NUCLEOTIDE SEQUENCE [LARGE SCALE GENOMIC DNA]</scope>
    <source>
        <strain evidence="1 2">C2002001239</strain>
    </source>
</reference>
<dbReference type="Proteomes" id="UP000253872">
    <property type="component" value="Unassembled WGS sequence"/>
</dbReference>
<dbReference type="InterPro" id="IPR011194">
    <property type="entry name" value="UPF0306"/>
</dbReference>
<dbReference type="STRING" id="1035839.GCA_000238795_00548"/>
<comment type="caution">
    <text evidence="1">The sequence shown here is derived from an EMBL/GenBank/DDBJ whole genome shotgun (WGS) entry which is preliminary data.</text>
</comment>
<sequence length="144" mass="16685">MIKLPEHIVQFIVNNHIVNFAAKSESDFWAANCFYAFDDEQARLIILTNKSTRHGQIMLDNNSIVGTISLQIDKFSELEGIQFSATANCLEEEDKRTEALAIYYHRYPMARLKANDVWEFKLESIKHTGTKMLMPKKTLWTREG</sequence>
<evidence type="ECO:0000313" key="2">
    <source>
        <dbReference type="Proteomes" id="UP000253872"/>
    </source>
</evidence>
<dbReference type="InterPro" id="IPR012349">
    <property type="entry name" value="Split_barrel_FMN-bd"/>
</dbReference>
<protein>
    <submittedName>
        <fullName evidence="1">Uncharacterized protein</fullName>
    </submittedName>
</protein>
<organism evidence="1 2">
    <name type="scientific">Haemophilus sputorum</name>
    <dbReference type="NCBI Taxonomy" id="1078480"/>
    <lineage>
        <taxon>Bacteria</taxon>
        <taxon>Pseudomonadati</taxon>
        <taxon>Pseudomonadota</taxon>
        <taxon>Gammaproteobacteria</taxon>
        <taxon>Pasteurellales</taxon>
        <taxon>Pasteurellaceae</taxon>
        <taxon>Haemophilus</taxon>
    </lineage>
</organism>
<dbReference type="PIRSF" id="PIRSF009554">
    <property type="entry name" value="UCP009554"/>
    <property type="match status" value="1"/>
</dbReference>
<dbReference type="RefSeq" id="WP_111402262.1">
    <property type="nucleotide sequence ID" value="NZ_QEPN01000002.1"/>
</dbReference>
<dbReference type="AlphaFoldDB" id="A0A369YIU9"/>
<evidence type="ECO:0000313" key="1">
    <source>
        <dbReference type="EMBL" id="RDE73160.1"/>
    </source>
</evidence>
<dbReference type="Gene3D" id="2.30.110.10">
    <property type="entry name" value="Electron Transport, Fmn-binding Protein, Chain A"/>
    <property type="match status" value="1"/>
</dbReference>